<comment type="caution">
    <text evidence="4">The sequence shown here is derived from an EMBL/GenBank/DDBJ whole genome shotgun (WGS) entry which is preliminary data.</text>
</comment>
<keyword evidence="1" id="KW-0677">Repeat</keyword>
<evidence type="ECO:0000313" key="4">
    <source>
        <dbReference type="EMBL" id="KAD5960269.1"/>
    </source>
</evidence>
<keyword evidence="5" id="KW-1185">Reference proteome</keyword>
<gene>
    <name evidence="4" type="ORF">E3N88_11741</name>
</gene>
<evidence type="ECO:0000313" key="5">
    <source>
        <dbReference type="Proteomes" id="UP000326396"/>
    </source>
</evidence>
<dbReference type="SUPFAM" id="SSF57889">
    <property type="entry name" value="Cysteine-rich domain"/>
    <property type="match status" value="1"/>
</dbReference>
<dbReference type="EMBL" id="SZYD01000006">
    <property type="protein sequence ID" value="KAD5960269.1"/>
    <property type="molecule type" value="Genomic_DNA"/>
</dbReference>
<dbReference type="PANTHER" id="PTHR47841">
    <property type="entry name" value="DIACYLGLYCEROL KINASE THETA-LIKE-RELATED"/>
    <property type="match status" value="1"/>
</dbReference>
<feature type="region of interest" description="Disordered" evidence="2">
    <location>
        <begin position="1"/>
        <end position="21"/>
    </location>
</feature>
<accession>A0A5N6P3U7</accession>
<dbReference type="InterPro" id="IPR004146">
    <property type="entry name" value="DC1"/>
</dbReference>
<dbReference type="InterPro" id="IPR046349">
    <property type="entry name" value="C1-like_sf"/>
</dbReference>
<dbReference type="Proteomes" id="UP000326396">
    <property type="component" value="Linkage Group LG14"/>
</dbReference>
<feature type="domain" description="DC1" evidence="3">
    <location>
        <begin position="95"/>
        <end position="143"/>
    </location>
</feature>
<evidence type="ECO:0000256" key="1">
    <source>
        <dbReference type="ARBA" id="ARBA00022737"/>
    </source>
</evidence>
<organism evidence="4 5">
    <name type="scientific">Mikania micrantha</name>
    <name type="common">bitter vine</name>
    <dbReference type="NCBI Taxonomy" id="192012"/>
    <lineage>
        <taxon>Eukaryota</taxon>
        <taxon>Viridiplantae</taxon>
        <taxon>Streptophyta</taxon>
        <taxon>Embryophyta</taxon>
        <taxon>Tracheophyta</taxon>
        <taxon>Spermatophyta</taxon>
        <taxon>Magnoliopsida</taxon>
        <taxon>eudicotyledons</taxon>
        <taxon>Gunneridae</taxon>
        <taxon>Pentapetalae</taxon>
        <taxon>asterids</taxon>
        <taxon>campanulids</taxon>
        <taxon>Asterales</taxon>
        <taxon>Asteraceae</taxon>
        <taxon>Asteroideae</taxon>
        <taxon>Heliantheae alliance</taxon>
        <taxon>Eupatorieae</taxon>
        <taxon>Mikania</taxon>
    </lineage>
</organism>
<evidence type="ECO:0000256" key="2">
    <source>
        <dbReference type="SAM" id="MobiDB-lite"/>
    </source>
</evidence>
<feature type="domain" description="DC1" evidence="3">
    <location>
        <begin position="153"/>
        <end position="198"/>
    </location>
</feature>
<feature type="domain" description="DC1" evidence="3">
    <location>
        <begin position="40"/>
        <end position="83"/>
    </location>
</feature>
<dbReference type="OrthoDB" id="1909414at2759"/>
<dbReference type="PANTHER" id="PTHR47841:SF3">
    <property type="entry name" value="OS09G0492800 PROTEIN"/>
    <property type="match status" value="1"/>
</dbReference>
<evidence type="ECO:0000259" key="3">
    <source>
        <dbReference type="Pfam" id="PF03107"/>
    </source>
</evidence>
<sequence length="265" mass="29699">MSQTFQPHDDHRFKKSASLQFPTSPDADSLFDDQQMMHHFTHSKHPIALVNLPDRFTCSGCKERGAGKRFVCQKCDFQLHDFCGLSPPLLKAHPLHVHHQLVFYSKPKTGGIRWPTCNVCGKPTKGFMFRCNLCHFQMHPCCAMLSDQINYPFLHTHPLNLLPADNQIGSACRECNRKRSGRLYGCRVCDYHLHAVCAKDLINGLKVNGSSESPTKLGPAVRFASQVVFEFFGGLLDGIGEGVGQALIANNFSIWVPQLQTNSFL</sequence>
<reference evidence="4 5" key="1">
    <citation type="submission" date="2019-05" db="EMBL/GenBank/DDBJ databases">
        <title>Mikania micrantha, genome provides insights into the molecular mechanism of rapid growth.</title>
        <authorList>
            <person name="Liu B."/>
        </authorList>
    </citation>
    <scope>NUCLEOTIDE SEQUENCE [LARGE SCALE GENOMIC DNA]</scope>
    <source>
        <strain evidence="4">NLD-2019</strain>
        <tissue evidence="4">Leaf</tissue>
    </source>
</reference>
<protein>
    <recommendedName>
        <fullName evidence="3">DC1 domain-containing protein</fullName>
    </recommendedName>
</protein>
<name>A0A5N6P3U7_9ASTR</name>
<dbReference type="AlphaFoldDB" id="A0A5N6P3U7"/>
<dbReference type="Pfam" id="PF03107">
    <property type="entry name" value="C1_2"/>
    <property type="match status" value="3"/>
</dbReference>
<proteinExistence type="predicted"/>